<sequence>MDLMEGSLHHVIHGGGPMEDDLIAHFLYQILRGLRSKAIREIGGISFRDFILIFTQLASHIET</sequence>
<proteinExistence type="predicted"/>
<dbReference type="InterPro" id="IPR011009">
    <property type="entry name" value="Kinase-like_dom_sf"/>
</dbReference>
<dbReference type="WBParaSite" id="PEQ_0000907901-mRNA-1">
    <property type="protein sequence ID" value="PEQ_0000907901-mRNA-1"/>
    <property type="gene ID" value="PEQ_0000907901"/>
</dbReference>
<name>A0A914RW43_PAREQ</name>
<organism evidence="1 2">
    <name type="scientific">Parascaris equorum</name>
    <name type="common">Equine roundworm</name>
    <dbReference type="NCBI Taxonomy" id="6256"/>
    <lineage>
        <taxon>Eukaryota</taxon>
        <taxon>Metazoa</taxon>
        <taxon>Ecdysozoa</taxon>
        <taxon>Nematoda</taxon>
        <taxon>Chromadorea</taxon>
        <taxon>Rhabditida</taxon>
        <taxon>Spirurina</taxon>
        <taxon>Ascaridomorpha</taxon>
        <taxon>Ascaridoidea</taxon>
        <taxon>Ascarididae</taxon>
        <taxon>Parascaris</taxon>
    </lineage>
</organism>
<evidence type="ECO:0000313" key="2">
    <source>
        <dbReference type="WBParaSite" id="PEQ_0000907901-mRNA-1"/>
    </source>
</evidence>
<reference evidence="2" key="1">
    <citation type="submission" date="2022-11" db="UniProtKB">
        <authorList>
            <consortium name="WormBaseParasite"/>
        </authorList>
    </citation>
    <scope>IDENTIFICATION</scope>
</reference>
<dbReference type="AlphaFoldDB" id="A0A914RW43"/>
<dbReference type="SUPFAM" id="SSF56112">
    <property type="entry name" value="Protein kinase-like (PK-like)"/>
    <property type="match status" value="1"/>
</dbReference>
<keyword evidence="1" id="KW-1185">Reference proteome</keyword>
<dbReference type="Proteomes" id="UP000887564">
    <property type="component" value="Unplaced"/>
</dbReference>
<accession>A0A914RW43</accession>
<evidence type="ECO:0000313" key="1">
    <source>
        <dbReference type="Proteomes" id="UP000887564"/>
    </source>
</evidence>
<protein>
    <submittedName>
        <fullName evidence="2">Uncharacterized protein</fullName>
    </submittedName>
</protein>